<dbReference type="Gene3D" id="3.10.50.10">
    <property type="match status" value="1"/>
</dbReference>
<dbReference type="AlphaFoldDB" id="A0A239HX96"/>
<feature type="domain" description="LysM" evidence="3">
    <location>
        <begin position="56"/>
        <end position="100"/>
    </location>
</feature>
<proteinExistence type="predicted"/>
<dbReference type="GO" id="GO:0008061">
    <property type="term" value="F:chitin binding"/>
    <property type="evidence" value="ECO:0007669"/>
    <property type="project" value="InterPro"/>
</dbReference>
<keyword evidence="2" id="KW-0472">Membrane</keyword>
<dbReference type="RefSeq" id="WP_089284382.1">
    <property type="nucleotide sequence ID" value="NZ_FZOJ01000024.1"/>
</dbReference>
<feature type="domain" description="GH18" evidence="4">
    <location>
        <begin position="114"/>
        <end position="436"/>
    </location>
</feature>
<dbReference type="GO" id="GO:0005975">
    <property type="term" value="P:carbohydrate metabolic process"/>
    <property type="evidence" value="ECO:0007669"/>
    <property type="project" value="InterPro"/>
</dbReference>
<feature type="domain" description="LysM" evidence="3">
    <location>
        <begin position="2"/>
        <end position="46"/>
    </location>
</feature>
<evidence type="ECO:0000256" key="1">
    <source>
        <dbReference type="ARBA" id="ARBA00023295"/>
    </source>
</evidence>
<evidence type="ECO:0000259" key="4">
    <source>
        <dbReference type="PROSITE" id="PS51910"/>
    </source>
</evidence>
<accession>A0A239HX96</accession>
<dbReference type="GO" id="GO:0012505">
    <property type="term" value="C:endomembrane system"/>
    <property type="evidence" value="ECO:0007669"/>
    <property type="project" value="TreeGrafter"/>
</dbReference>
<dbReference type="EMBL" id="FZOJ01000024">
    <property type="protein sequence ID" value="SNS85935.1"/>
    <property type="molecule type" value="Genomic_DNA"/>
</dbReference>
<evidence type="ECO:0000313" key="5">
    <source>
        <dbReference type="EMBL" id="SNS85935.1"/>
    </source>
</evidence>
<keyword evidence="1" id="KW-0378">Hydrolase</keyword>
<protein>
    <submittedName>
        <fullName evidence="5">Spore germination protein</fullName>
    </submittedName>
</protein>
<dbReference type="Proteomes" id="UP000198304">
    <property type="component" value="Unassembled WGS sequence"/>
</dbReference>
<dbReference type="CDD" id="cd00118">
    <property type="entry name" value="LysM"/>
    <property type="match status" value="2"/>
</dbReference>
<dbReference type="SUPFAM" id="SSF51445">
    <property type="entry name" value="(Trans)glycosidases"/>
    <property type="match status" value="1"/>
</dbReference>
<organism evidence="5 6">
    <name type="scientific">Anaerovirgula multivorans</name>
    <dbReference type="NCBI Taxonomy" id="312168"/>
    <lineage>
        <taxon>Bacteria</taxon>
        <taxon>Bacillati</taxon>
        <taxon>Bacillota</taxon>
        <taxon>Clostridia</taxon>
        <taxon>Peptostreptococcales</taxon>
        <taxon>Natronincolaceae</taxon>
        <taxon>Anaerovirgula</taxon>
    </lineage>
</organism>
<reference evidence="5 6" key="1">
    <citation type="submission" date="2017-06" db="EMBL/GenBank/DDBJ databases">
        <authorList>
            <person name="Kim H.J."/>
            <person name="Triplett B.A."/>
        </authorList>
    </citation>
    <scope>NUCLEOTIDE SEQUENCE [LARGE SCALE GENOMIC DNA]</scope>
    <source>
        <strain evidence="5 6">SCA</strain>
    </source>
</reference>
<sequence length="436" mass="49857">MIIYRVQPGDTLQQVAQRFGVPPQSIADVNGLEVSEQLVTGMELVIPIDDVSQTIAKYRVIPGDTLWSIATKYNIPISQLVMLNNLIYPYFLYPSQVLTTSFKTTVFSQQQPTIETLGYYDPAADPNKPALIDELGDYLTYIGVFEFPITETGDIIGTLDQEVLNAAERNEVAVLPVLTNLREGNFDPDLARTVLSDTTTLNNLLNNIISLLEQHNLLGIIIDFENLFPEDRALFTNFIGLLSERLHNIDKILVLNLAAKWAEWPEKQWVGFFDYNALGPLIDIAAIMTYEWGYREGPPQPTAPIPFVRATLDYAIANNIPADKILMGMTLYGYDWELPHTPERLANTVTLPRVWDLARRYNATIIFDDEVQQPFMIYINDEGINREVWFENARSHYSKYQLVIEYGLRGVFYWIIHLPFPSTWYMVSNLFSIRKL</sequence>
<dbReference type="GO" id="GO:0070492">
    <property type="term" value="F:oligosaccharide binding"/>
    <property type="evidence" value="ECO:0007669"/>
    <property type="project" value="TreeGrafter"/>
</dbReference>
<keyword evidence="6" id="KW-1185">Reference proteome</keyword>
<dbReference type="InterPro" id="IPR036779">
    <property type="entry name" value="LysM_dom_sf"/>
</dbReference>
<dbReference type="SUPFAM" id="SSF54106">
    <property type="entry name" value="LysM domain"/>
    <property type="match status" value="2"/>
</dbReference>
<evidence type="ECO:0000313" key="6">
    <source>
        <dbReference type="Proteomes" id="UP000198304"/>
    </source>
</evidence>
<dbReference type="Pfam" id="PF01476">
    <property type="entry name" value="LysM"/>
    <property type="match status" value="2"/>
</dbReference>
<keyword evidence="1" id="KW-0326">Glycosidase</keyword>
<dbReference type="Gene3D" id="3.20.20.80">
    <property type="entry name" value="Glycosidases"/>
    <property type="match status" value="1"/>
</dbReference>
<dbReference type="Gene3D" id="3.10.350.10">
    <property type="entry name" value="LysM domain"/>
    <property type="match status" value="2"/>
</dbReference>
<feature type="transmembrane region" description="Helical" evidence="2">
    <location>
        <begin position="411"/>
        <end position="431"/>
    </location>
</feature>
<keyword evidence="2" id="KW-0812">Transmembrane</keyword>
<dbReference type="InterPro" id="IPR029070">
    <property type="entry name" value="Chitinase_insertion_sf"/>
</dbReference>
<keyword evidence="2" id="KW-1133">Transmembrane helix</keyword>
<dbReference type="OrthoDB" id="9769314at2"/>
<dbReference type="PANTHER" id="PTHR46066:SF2">
    <property type="entry name" value="CHITINASE DOMAIN-CONTAINING PROTEIN 1"/>
    <property type="match status" value="1"/>
</dbReference>
<dbReference type="InterPro" id="IPR017853">
    <property type="entry name" value="GH"/>
</dbReference>
<dbReference type="InterPro" id="IPR011583">
    <property type="entry name" value="Chitinase_II/V-like_cat"/>
</dbReference>
<dbReference type="Pfam" id="PF00704">
    <property type="entry name" value="Glyco_hydro_18"/>
    <property type="match status" value="1"/>
</dbReference>
<dbReference type="PANTHER" id="PTHR46066">
    <property type="entry name" value="CHITINASE DOMAIN-CONTAINING PROTEIN 1 FAMILY MEMBER"/>
    <property type="match status" value="1"/>
</dbReference>
<dbReference type="InterPro" id="IPR001223">
    <property type="entry name" value="Glyco_hydro18_cat"/>
</dbReference>
<dbReference type="SMART" id="SM00257">
    <property type="entry name" value="LysM"/>
    <property type="match status" value="2"/>
</dbReference>
<dbReference type="InterPro" id="IPR018392">
    <property type="entry name" value="LysM"/>
</dbReference>
<name>A0A239HX96_9FIRM</name>
<dbReference type="GO" id="GO:0016798">
    <property type="term" value="F:hydrolase activity, acting on glycosyl bonds"/>
    <property type="evidence" value="ECO:0007669"/>
    <property type="project" value="UniProtKB-KW"/>
</dbReference>
<dbReference type="SMART" id="SM00636">
    <property type="entry name" value="Glyco_18"/>
    <property type="match status" value="1"/>
</dbReference>
<evidence type="ECO:0000259" key="3">
    <source>
        <dbReference type="PROSITE" id="PS51782"/>
    </source>
</evidence>
<gene>
    <name evidence="5" type="ORF">SAMN05446037_102447</name>
</gene>
<evidence type="ECO:0000256" key="2">
    <source>
        <dbReference type="SAM" id="Phobius"/>
    </source>
</evidence>
<dbReference type="PROSITE" id="PS51782">
    <property type="entry name" value="LYSM"/>
    <property type="match status" value="2"/>
</dbReference>
<dbReference type="PROSITE" id="PS51910">
    <property type="entry name" value="GH18_2"/>
    <property type="match status" value="1"/>
</dbReference>